<dbReference type="AlphaFoldDB" id="A0A3Q9RM55"/>
<dbReference type="Proteomes" id="UP000283095">
    <property type="component" value="Chromosome"/>
</dbReference>
<name>A0A3Q9RM55_9BACI</name>
<dbReference type="KEGG" id="pasa:BAOM_1775"/>
<evidence type="ECO:0000313" key="1">
    <source>
        <dbReference type="EMBL" id="AZV42385.1"/>
    </source>
</evidence>
<sequence>MEKKKKPVVNEAELTIRANLNNLEPGDSVKEHRTVETGNLILAEKEIGQQNNNL</sequence>
<dbReference type="EMBL" id="CP026095">
    <property type="protein sequence ID" value="AZV42385.1"/>
    <property type="molecule type" value="Genomic_DNA"/>
</dbReference>
<accession>A0A3Q9RM55</accession>
<evidence type="ECO:0000313" key="2">
    <source>
        <dbReference type="Proteomes" id="UP000283095"/>
    </source>
</evidence>
<dbReference type="RefSeq" id="WP_164853104.1">
    <property type="nucleotide sequence ID" value="NZ_CP026095.1"/>
</dbReference>
<proteinExistence type="predicted"/>
<reference evidence="1 2" key="1">
    <citation type="submission" date="2018-01" db="EMBL/GenBank/DDBJ databases">
        <title>Bacillus asahii Genome sequencing and assembly.</title>
        <authorList>
            <person name="Jiang H."/>
            <person name="Feng Y."/>
            <person name="Zhao F."/>
            <person name="Lin X."/>
        </authorList>
    </citation>
    <scope>NUCLEOTIDE SEQUENCE [LARGE SCALE GENOMIC DNA]</scope>
    <source>
        <strain evidence="1 2">OM18</strain>
    </source>
</reference>
<protein>
    <submittedName>
        <fullName evidence="1">Uncharacterized protein</fullName>
    </submittedName>
</protein>
<organism evidence="1 2">
    <name type="scientific">Peribacillus asahii</name>
    <dbReference type="NCBI Taxonomy" id="228899"/>
    <lineage>
        <taxon>Bacteria</taxon>
        <taxon>Bacillati</taxon>
        <taxon>Bacillota</taxon>
        <taxon>Bacilli</taxon>
        <taxon>Bacillales</taxon>
        <taxon>Bacillaceae</taxon>
        <taxon>Peribacillus</taxon>
    </lineage>
</organism>
<gene>
    <name evidence="1" type="ORF">BAOM_1775</name>
</gene>